<organism evidence="8 9">
    <name type="scientific">Glaciibacter psychrotolerans</name>
    <dbReference type="NCBI Taxonomy" id="670054"/>
    <lineage>
        <taxon>Bacteria</taxon>
        <taxon>Bacillati</taxon>
        <taxon>Actinomycetota</taxon>
        <taxon>Actinomycetes</taxon>
        <taxon>Micrococcales</taxon>
        <taxon>Microbacteriaceae</taxon>
        <taxon>Glaciibacter</taxon>
    </lineage>
</organism>
<proteinExistence type="predicted"/>
<feature type="transmembrane region" description="Helical" evidence="7">
    <location>
        <begin position="214"/>
        <end position="240"/>
    </location>
</feature>
<dbReference type="PANTHER" id="PTHR30482">
    <property type="entry name" value="HIGH-AFFINITY BRANCHED-CHAIN AMINO ACID TRANSPORT SYSTEM PERMEASE"/>
    <property type="match status" value="1"/>
</dbReference>
<dbReference type="GO" id="GO:0005886">
    <property type="term" value="C:plasma membrane"/>
    <property type="evidence" value="ECO:0007669"/>
    <property type="project" value="UniProtKB-SubCell"/>
</dbReference>
<gene>
    <name evidence="8" type="ORF">HNR05_002214</name>
</gene>
<accession>A0A7Z0J6Y8</accession>
<dbReference type="Proteomes" id="UP000537260">
    <property type="component" value="Unassembled WGS sequence"/>
</dbReference>
<evidence type="ECO:0000313" key="9">
    <source>
        <dbReference type="Proteomes" id="UP000537260"/>
    </source>
</evidence>
<keyword evidence="4 7" id="KW-1133">Transmembrane helix</keyword>
<evidence type="ECO:0000256" key="4">
    <source>
        <dbReference type="ARBA" id="ARBA00022989"/>
    </source>
</evidence>
<feature type="region of interest" description="Disordered" evidence="6">
    <location>
        <begin position="352"/>
        <end position="374"/>
    </location>
</feature>
<dbReference type="GO" id="GO:0015658">
    <property type="term" value="F:branched-chain amino acid transmembrane transporter activity"/>
    <property type="evidence" value="ECO:0007669"/>
    <property type="project" value="InterPro"/>
</dbReference>
<dbReference type="InterPro" id="IPR043428">
    <property type="entry name" value="LivM-like"/>
</dbReference>
<feature type="transmembrane region" description="Helical" evidence="7">
    <location>
        <begin position="309"/>
        <end position="327"/>
    </location>
</feature>
<feature type="transmembrane region" description="Helical" evidence="7">
    <location>
        <begin position="135"/>
        <end position="155"/>
    </location>
</feature>
<dbReference type="CDD" id="cd06581">
    <property type="entry name" value="TM_PBP1_LivM_like"/>
    <property type="match status" value="1"/>
</dbReference>
<dbReference type="AlphaFoldDB" id="A0A7Z0J6Y8"/>
<reference evidence="8 9" key="1">
    <citation type="submission" date="2020-07" db="EMBL/GenBank/DDBJ databases">
        <title>Sequencing the genomes of 1000 actinobacteria strains.</title>
        <authorList>
            <person name="Klenk H.-P."/>
        </authorList>
    </citation>
    <scope>NUCLEOTIDE SEQUENCE [LARGE SCALE GENOMIC DNA]</scope>
    <source>
        <strain evidence="8 9">LI1</strain>
    </source>
</reference>
<evidence type="ECO:0000313" key="8">
    <source>
        <dbReference type="EMBL" id="NYJ20423.1"/>
    </source>
</evidence>
<keyword evidence="9" id="KW-1185">Reference proteome</keyword>
<feature type="transmembrane region" description="Helical" evidence="7">
    <location>
        <begin position="260"/>
        <end position="288"/>
    </location>
</feature>
<feature type="transmembrane region" description="Helical" evidence="7">
    <location>
        <begin position="70"/>
        <end position="89"/>
    </location>
</feature>
<dbReference type="RefSeq" id="WP_179579038.1">
    <property type="nucleotide sequence ID" value="NZ_JACCFM010000001.1"/>
</dbReference>
<sequence>MRLTAHSPLTRSAIGTGALGLPVVIIVVIVMATMGAVGQQLAINMLISMVAVVGFSLYSGNSGIMTFGHAAFMGVAAYASGLLTASPAVKAQILPGLPDWLMRIQLPLFPAMLVAMVVVLVMAVLFGLPFARLSAAATPIATFTMLLITYIVLVGAKGVTRGSETFYGVPPAVDIYIALGVVLVAIFVARLFRESVVGIRLQASREDELAARSMGINIAGLRLVAWILSALIVAAAGVLMAHELTAFSPKQFYISLQFMLVAMLVVGGQSTVTGAVVGTVIVATLLEVARRVEIGLNGFTIGDFTIQNVFGLQEITLGLLILAVMFWRRDGLFAFDEADDLVRKVWRTRRSESLPGSRPSDTKEAHLDGAIRTP</sequence>
<keyword evidence="2" id="KW-1003">Cell membrane</keyword>
<dbReference type="EMBL" id="JACCFM010000001">
    <property type="protein sequence ID" value="NYJ20423.1"/>
    <property type="molecule type" value="Genomic_DNA"/>
</dbReference>
<protein>
    <submittedName>
        <fullName evidence="8">ABC-type branched-subunit amino acid transport system permease subunit</fullName>
    </submittedName>
</protein>
<feature type="transmembrane region" description="Helical" evidence="7">
    <location>
        <begin position="175"/>
        <end position="193"/>
    </location>
</feature>
<evidence type="ECO:0000256" key="7">
    <source>
        <dbReference type="SAM" id="Phobius"/>
    </source>
</evidence>
<keyword evidence="3 7" id="KW-0812">Transmembrane</keyword>
<comment type="caution">
    <text evidence="8">The sequence shown here is derived from an EMBL/GenBank/DDBJ whole genome shotgun (WGS) entry which is preliminary data.</text>
</comment>
<evidence type="ECO:0000256" key="6">
    <source>
        <dbReference type="SAM" id="MobiDB-lite"/>
    </source>
</evidence>
<feature type="transmembrane region" description="Helical" evidence="7">
    <location>
        <begin position="41"/>
        <end position="58"/>
    </location>
</feature>
<keyword evidence="5 7" id="KW-0472">Membrane</keyword>
<feature type="transmembrane region" description="Helical" evidence="7">
    <location>
        <begin position="12"/>
        <end position="35"/>
    </location>
</feature>
<dbReference type="Pfam" id="PF02653">
    <property type="entry name" value="BPD_transp_2"/>
    <property type="match status" value="1"/>
</dbReference>
<evidence type="ECO:0000256" key="1">
    <source>
        <dbReference type="ARBA" id="ARBA00004651"/>
    </source>
</evidence>
<evidence type="ECO:0000256" key="2">
    <source>
        <dbReference type="ARBA" id="ARBA00022475"/>
    </source>
</evidence>
<dbReference type="InterPro" id="IPR001851">
    <property type="entry name" value="ABC_transp_permease"/>
</dbReference>
<evidence type="ECO:0000256" key="5">
    <source>
        <dbReference type="ARBA" id="ARBA00023136"/>
    </source>
</evidence>
<evidence type="ECO:0000256" key="3">
    <source>
        <dbReference type="ARBA" id="ARBA00022692"/>
    </source>
</evidence>
<comment type="subcellular location">
    <subcellularLocation>
        <location evidence="1">Cell membrane</location>
        <topology evidence="1">Multi-pass membrane protein</topology>
    </subcellularLocation>
</comment>
<feature type="compositionally biased region" description="Basic and acidic residues" evidence="6">
    <location>
        <begin position="360"/>
        <end position="374"/>
    </location>
</feature>
<feature type="transmembrane region" description="Helical" evidence="7">
    <location>
        <begin position="109"/>
        <end position="128"/>
    </location>
</feature>
<name>A0A7Z0J6Y8_9MICO</name>
<dbReference type="PANTHER" id="PTHR30482:SF20">
    <property type="entry name" value="HIGH-AFFINITY BRANCHED-CHAIN AMINO ACID TRANSPORT SYSTEM PERMEASE PROTEIN LIVM"/>
    <property type="match status" value="1"/>
</dbReference>